<dbReference type="Proteomes" id="UP000194360">
    <property type="component" value="Unassembled WGS sequence"/>
</dbReference>
<dbReference type="AlphaFoldDB" id="A0A1Y2MNP7"/>
<accession>A0A1Y2MNP7</accession>
<sequence length="365" mass="40916">MAMKFWVTAPFFYPDMSRPWSDLLNDMLSIVDAAEDLGFEGITINENQFQNYVANPSALTFAAVAAARTKRLRIVPGVVVLPAYNPLLIASEISLLDHLAPGRVGVGVARGGSRYTLDRIGVNPAEARAMYEESLEIIRRLWVEDEVEYDGKYFSFPSTTLVPKPATKPHPDLWVASQSVDGARKVGQQGLNLITAPNYGSFEPHGDFEALLQSYNDAVAESGRPRGEVMALRHTWVGRTEAEATRYFDDFVNEYNYYMSLVKGEGTTGSREERLAARGLGEKRDREFVTAGRMKPEQYRFSTEDLYEKYADPVLTTPDRMIERFKGYEKLGVDHLACLVAVGMPIEAVIENMEMMAKEVLPAFR</sequence>
<dbReference type="Pfam" id="PF00296">
    <property type="entry name" value="Bac_luciferase"/>
    <property type="match status" value="1"/>
</dbReference>
<evidence type="ECO:0000313" key="5">
    <source>
        <dbReference type="Proteomes" id="UP000194360"/>
    </source>
</evidence>
<evidence type="ECO:0000313" key="4">
    <source>
        <dbReference type="EMBL" id="OSY36876.1"/>
    </source>
</evidence>
<feature type="domain" description="Luciferase-like" evidence="3">
    <location>
        <begin position="3"/>
        <end position="335"/>
    </location>
</feature>
<gene>
    <name evidence="4" type="primary">luxA_8</name>
    <name evidence="4" type="ORF">BG845_05149</name>
</gene>
<name>A0A1Y2MNP7_PSEAH</name>
<organism evidence="4 5">
    <name type="scientific">Pseudonocardia autotrophica</name>
    <name type="common">Amycolata autotrophica</name>
    <name type="synonym">Nocardia autotrophica</name>
    <dbReference type="NCBI Taxonomy" id="2074"/>
    <lineage>
        <taxon>Bacteria</taxon>
        <taxon>Bacillati</taxon>
        <taxon>Actinomycetota</taxon>
        <taxon>Actinomycetes</taxon>
        <taxon>Pseudonocardiales</taxon>
        <taxon>Pseudonocardiaceae</taxon>
        <taxon>Pseudonocardia</taxon>
    </lineage>
</organism>
<proteinExistence type="predicted"/>
<keyword evidence="2 4" id="KW-0503">Monooxygenase</keyword>
<dbReference type="PANTHER" id="PTHR30137:SF8">
    <property type="entry name" value="BLR5498 PROTEIN"/>
    <property type="match status" value="1"/>
</dbReference>
<reference evidence="4 5" key="1">
    <citation type="submission" date="2016-09" db="EMBL/GenBank/DDBJ databases">
        <title>Pseudonocardia autotrophica DSM535, a candidate organism with high potential of specific P450 cytochromes.</title>
        <authorList>
            <person name="Grumaz C."/>
            <person name="Vainshtein Y."/>
            <person name="Kirstahler P."/>
            <person name="Sohn K."/>
        </authorList>
    </citation>
    <scope>NUCLEOTIDE SEQUENCE [LARGE SCALE GENOMIC DNA]</scope>
    <source>
        <strain evidence="4 5">DSM 535</strain>
    </source>
</reference>
<dbReference type="EC" id="1.14.14.3" evidence="4"/>
<keyword evidence="5" id="KW-1185">Reference proteome</keyword>
<dbReference type="GO" id="GO:0047646">
    <property type="term" value="F:alkanal monooxygenase (FMN-linked) activity"/>
    <property type="evidence" value="ECO:0007669"/>
    <property type="project" value="UniProtKB-EC"/>
</dbReference>
<keyword evidence="1 4" id="KW-0560">Oxidoreductase</keyword>
<dbReference type="Gene3D" id="3.20.20.30">
    <property type="entry name" value="Luciferase-like domain"/>
    <property type="match status" value="1"/>
</dbReference>
<dbReference type="SUPFAM" id="SSF51679">
    <property type="entry name" value="Bacterial luciferase-like"/>
    <property type="match status" value="1"/>
</dbReference>
<evidence type="ECO:0000259" key="3">
    <source>
        <dbReference type="Pfam" id="PF00296"/>
    </source>
</evidence>
<comment type="caution">
    <text evidence="4">The sequence shown here is derived from an EMBL/GenBank/DDBJ whole genome shotgun (WGS) entry which is preliminary data.</text>
</comment>
<evidence type="ECO:0000256" key="1">
    <source>
        <dbReference type="ARBA" id="ARBA00023002"/>
    </source>
</evidence>
<dbReference type="EMBL" id="MIGB01000035">
    <property type="protein sequence ID" value="OSY36876.1"/>
    <property type="molecule type" value="Genomic_DNA"/>
</dbReference>
<protein>
    <submittedName>
        <fullName evidence="4">Alkanal monooxygenase alpha chain</fullName>
        <ecNumber evidence="4">1.14.14.3</ecNumber>
    </submittedName>
</protein>
<evidence type="ECO:0000256" key="2">
    <source>
        <dbReference type="ARBA" id="ARBA00023033"/>
    </source>
</evidence>
<dbReference type="GO" id="GO:0005829">
    <property type="term" value="C:cytosol"/>
    <property type="evidence" value="ECO:0007669"/>
    <property type="project" value="TreeGrafter"/>
</dbReference>
<dbReference type="PANTHER" id="PTHR30137">
    <property type="entry name" value="LUCIFERASE-LIKE MONOOXYGENASE"/>
    <property type="match status" value="1"/>
</dbReference>
<dbReference type="STRING" id="2074.BG845_05149"/>
<dbReference type="InterPro" id="IPR036661">
    <property type="entry name" value="Luciferase-like_sf"/>
</dbReference>
<dbReference type="InterPro" id="IPR050766">
    <property type="entry name" value="Bact_Lucif_Oxidored"/>
</dbReference>
<dbReference type="InterPro" id="IPR011251">
    <property type="entry name" value="Luciferase-like_dom"/>
</dbReference>